<sequence>MSRQVVTRFAPSPTGMLHIGGVRTALFCWLFARKHGGRFILRVEDTDLSRSTDDNIRIIEDGMAWCGLDWDEGPVQGDPSAWVGPHGPYRQMQRMDLYRAKIQELLDKGLAYRCRCSREAIEARRKAVEAAGKVFQYNRGLDRGQGCAEAGHDASQPAAIRFRMPESGDILVADLIKGDTRFPADSLDDWIIARTGDGPGEIGVPTYNFCVVVDDTHMEVTHVIRGDDHLNNTPKQIPLFAAFGTELPAFAHVPMILGADGAKLSKRHGATSITEYQAMGLLPSAVRLALARLSWTPKIDGRAVESAEEELLTDDQMIQLFDLADCQKSAARFDMDKLQWINQKLIQRSPWRDLEPHLHPFMPAAWAAKPEAWKAQAIQATQKGKSLADMAEALRFAFERPESFDEKAVEKFMTAPVKPALAEVSALADYTHQALEAAFTAILERHGLKTKDLAQALRVALCGKPVSPGIYDTLMLVGRAEVVARLDRWL</sequence>
<dbReference type="InterPro" id="IPR045462">
    <property type="entry name" value="aa-tRNA-synth_I_cd-bd"/>
</dbReference>
<evidence type="ECO:0000256" key="6">
    <source>
        <dbReference type="ARBA" id="ARBA00022741"/>
    </source>
</evidence>
<dbReference type="HAMAP" id="MF_00022">
    <property type="entry name" value="Glu_tRNA_synth_type1"/>
    <property type="match status" value="1"/>
</dbReference>
<dbReference type="InterPro" id="IPR020058">
    <property type="entry name" value="Glu/Gln-tRNA-synth_Ib_cat-dom"/>
</dbReference>
<dbReference type="Pfam" id="PF00749">
    <property type="entry name" value="tRNA-synt_1c"/>
    <property type="match status" value="1"/>
</dbReference>
<comment type="function">
    <text evidence="10">Catalyzes the attachment of glutamate to tRNA(Glu) in a two-step reaction: glutamate is first activated by ATP to form Glu-AMP and then transferred to the acceptor end of tRNA(Glu).</text>
</comment>
<feature type="domain" description="Glutamyl/glutaminyl-tRNA synthetase class Ib catalytic" evidence="11">
    <location>
        <begin position="4"/>
        <end position="340"/>
    </location>
</feature>
<dbReference type="CDD" id="cd00808">
    <property type="entry name" value="GluRS_core"/>
    <property type="match status" value="1"/>
</dbReference>
<evidence type="ECO:0000256" key="3">
    <source>
        <dbReference type="ARBA" id="ARBA00011245"/>
    </source>
</evidence>
<evidence type="ECO:0000256" key="5">
    <source>
        <dbReference type="ARBA" id="ARBA00022598"/>
    </source>
</evidence>
<dbReference type="InterPro" id="IPR004527">
    <property type="entry name" value="Glu-tRNA-ligase_bac/mito"/>
</dbReference>
<evidence type="ECO:0000313" key="14">
    <source>
        <dbReference type="Proteomes" id="UP000886657"/>
    </source>
</evidence>
<dbReference type="GO" id="GO:0004818">
    <property type="term" value="F:glutamate-tRNA ligase activity"/>
    <property type="evidence" value="ECO:0007669"/>
    <property type="project" value="UniProtKB-UniRule"/>
</dbReference>
<comment type="subunit">
    <text evidence="3 10">Monomer.</text>
</comment>
<feature type="binding site" evidence="10">
    <location>
        <position position="266"/>
    </location>
    <ligand>
        <name>ATP</name>
        <dbReference type="ChEBI" id="CHEBI:30616"/>
    </ligand>
</feature>
<evidence type="ECO:0000256" key="7">
    <source>
        <dbReference type="ARBA" id="ARBA00022840"/>
    </source>
</evidence>
<dbReference type="InterPro" id="IPR020751">
    <property type="entry name" value="aa-tRNA-synth_I_codon-bd_sub2"/>
</dbReference>
<comment type="subcellular location">
    <subcellularLocation>
        <location evidence="1 10">Cytoplasm</location>
    </subcellularLocation>
</comment>
<evidence type="ECO:0000313" key="13">
    <source>
        <dbReference type="EMBL" id="MBK9796915.1"/>
    </source>
</evidence>
<dbReference type="InterPro" id="IPR000924">
    <property type="entry name" value="Glu/Gln-tRNA-synth"/>
</dbReference>
<feature type="short sequence motif" description="'HIGH' region" evidence="10">
    <location>
        <begin position="11"/>
        <end position="21"/>
    </location>
</feature>
<evidence type="ECO:0000256" key="10">
    <source>
        <dbReference type="HAMAP-Rule" id="MF_00022"/>
    </source>
</evidence>
<dbReference type="Gene3D" id="3.40.50.620">
    <property type="entry name" value="HUPs"/>
    <property type="match status" value="1"/>
</dbReference>
<dbReference type="InterPro" id="IPR049940">
    <property type="entry name" value="GluQ/Sye"/>
</dbReference>
<feature type="short sequence motif" description="'KMSKS' region" evidence="10">
    <location>
        <begin position="263"/>
        <end position="267"/>
    </location>
</feature>
<accession>A0A9D7SG97</accession>
<dbReference type="SUPFAM" id="SSF48163">
    <property type="entry name" value="An anticodon-binding domain of class I aminoacyl-tRNA synthetases"/>
    <property type="match status" value="1"/>
</dbReference>
<dbReference type="NCBIfam" id="TIGR00464">
    <property type="entry name" value="gltX_bact"/>
    <property type="match status" value="1"/>
</dbReference>
<evidence type="ECO:0000256" key="8">
    <source>
        <dbReference type="ARBA" id="ARBA00022917"/>
    </source>
</evidence>
<dbReference type="InterPro" id="IPR008925">
    <property type="entry name" value="aa_tRNA-synth_I_cd-bd_sf"/>
</dbReference>
<comment type="caution">
    <text evidence="13">The sequence shown here is derived from an EMBL/GenBank/DDBJ whole genome shotgun (WGS) entry which is preliminary data.</text>
</comment>
<dbReference type="PANTHER" id="PTHR43311:SF2">
    <property type="entry name" value="GLUTAMATE--TRNA LIGASE, MITOCHONDRIAL-RELATED"/>
    <property type="match status" value="1"/>
</dbReference>
<comment type="similarity">
    <text evidence="2 10">Belongs to the class-I aminoacyl-tRNA synthetase family. Glutamate--tRNA ligase type 1 subfamily.</text>
</comment>
<evidence type="ECO:0000259" key="11">
    <source>
        <dbReference type="Pfam" id="PF00749"/>
    </source>
</evidence>
<evidence type="ECO:0000256" key="2">
    <source>
        <dbReference type="ARBA" id="ARBA00007894"/>
    </source>
</evidence>
<dbReference type="FunFam" id="3.40.50.620:FF:000007">
    <property type="entry name" value="Glutamate--tRNA ligase"/>
    <property type="match status" value="1"/>
</dbReference>
<dbReference type="EMBL" id="JADKIO010000008">
    <property type="protein sequence ID" value="MBK9796915.1"/>
    <property type="molecule type" value="Genomic_DNA"/>
</dbReference>
<protein>
    <recommendedName>
        <fullName evidence="10">Glutamate--tRNA ligase</fullName>
        <ecNumber evidence="10">6.1.1.17</ecNumber>
    </recommendedName>
    <alternativeName>
        <fullName evidence="10">Glutamyl-tRNA synthetase</fullName>
        <shortName evidence="10">GluRS</shortName>
    </alternativeName>
</protein>
<dbReference type="GO" id="GO:0000049">
    <property type="term" value="F:tRNA binding"/>
    <property type="evidence" value="ECO:0007669"/>
    <property type="project" value="InterPro"/>
</dbReference>
<comment type="caution">
    <text evidence="10">Lacks conserved residue(s) required for the propagation of feature annotation.</text>
</comment>
<dbReference type="AlphaFoldDB" id="A0A9D7SG97"/>
<dbReference type="PRINTS" id="PR00987">
    <property type="entry name" value="TRNASYNTHGLU"/>
</dbReference>
<dbReference type="InterPro" id="IPR001412">
    <property type="entry name" value="aa-tRNA-synth_I_CS"/>
</dbReference>
<dbReference type="GO" id="GO:0006424">
    <property type="term" value="P:glutamyl-tRNA aminoacylation"/>
    <property type="evidence" value="ECO:0007669"/>
    <property type="project" value="UniProtKB-UniRule"/>
</dbReference>
<dbReference type="GO" id="GO:0008270">
    <property type="term" value="F:zinc ion binding"/>
    <property type="evidence" value="ECO:0007669"/>
    <property type="project" value="InterPro"/>
</dbReference>
<proteinExistence type="inferred from homology"/>
<dbReference type="PROSITE" id="PS00178">
    <property type="entry name" value="AA_TRNA_LIGASE_I"/>
    <property type="match status" value="1"/>
</dbReference>
<reference evidence="13" key="1">
    <citation type="submission" date="2020-10" db="EMBL/GenBank/DDBJ databases">
        <title>Connecting structure to function with the recovery of over 1000 high-quality activated sludge metagenome-assembled genomes encoding full-length rRNA genes using long-read sequencing.</title>
        <authorList>
            <person name="Singleton C.M."/>
            <person name="Petriglieri F."/>
            <person name="Kristensen J.M."/>
            <person name="Kirkegaard R.H."/>
            <person name="Michaelsen T.Y."/>
            <person name="Andersen M.H."/>
            <person name="Karst S.M."/>
            <person name="Dueholm M.S."/>
            <person name="Nielsen P.H."/>
            <person name="Albertsen M."/>
        </authorList>
    </citation>
    <scope>NUCLEOTIDE SEQUENCE</scope>
    <source>
        <strain evidence="13">Skiv_18-Q3-R9-52_MAXAC.067</strain>
    </source>
</reference>
<keyword evidence="4 10" id="KW-0963">Cytoplasm</keyword>
<keyword evidence="5 10" id="KW-0436">Ligase</keyword>
<dbReference type="InterPro" id="IPR014729">
    <property type="entry name" value="Rossmann-like_a/b/a_fold"/>
</dbReference>
<dbReference type="EC" id="6.1.1.17" evidence="10"/>
<keyword evidence="7 10" id="KW-0067">ATP-binding</keyword>
<dbReference type="InterPro" id="IPR033910">
    <property type="entry name" value="GluRS_core"/>
</dbReference>
<dbReference type="GO" id="GO:0005524">
    <property type="term" value="F:ATP binding"/>
    <property type="evidence" value="ECO:0007669"/>
    <property type="project" value="UniProtKB-UniRule"/>
</dbReference>
<dbReference type="GO" id="GO:0005829">
    <property type="term" value="C:cytosol"/>
    <property type="evidence" value="ECO:0007669"/>
    <property type="project" value="TreeGrafter"/>
</dbReference>
<dbReference type="PANTHER" id="PTHR43311">
    <property type="entry name" value="GLUTAMATE--TRNA LIGASE"/>
    <property type="match status" value="1"/>
</dbReference>
<evidence type="ECO:0000256" key="9">
    <source>
        <dbReference type="ARBA" id="ARBA00023146"/>
    </source>
</evidence>
<evidence type="ECO:0000256" key="1">
    <source>
        <dbReference type="ARBA" id="ARBA00004496"/>
    </source>
</evidence>
<dbReference type="Gene3D" id="1.10.10.350">
    <property type="match status" value="1"/>
</dbReference>
<dbReference type="Proteomes" id="UP000886657">
    <property type="component" value="Unassembled WGS sequence"/>
</dbReference>
<keyword evidence="9 10" id="KW-0030">Aminoacyl-tRNA synthetase</keyword>
<name>A0A9D7SG97_9BACT</name>
<gene>
    <name evidence="10" type="primary">gltX</name>
    <name evidence="13" type="ORF">IPP58_10540</name>
</gene>
<evidence type="ECO:0000259" key="12">
    <source>
        <dbReference type="Pfam" id="PF19269"/>
    </source>
</evidence>
<keyword evidence="8 10" id="KW-0648">Protein biosynthesis</keyword>
<comment type="catalytic activity">
    <reaction evidence="10">
        <text>tRNA(Glu) + L-glutamate + ATP = L-glutamyl-tRNA(Glu) + AMP + diphosphate</text>
        <dbReference type="Rhea" id="RHEA:23540"/>
        <dbReference type="Rhea" id="RHEA-COMP:9663"/>
        <dbReference type="Rhea" id="RHEA-COMP:9680"/>
        <dbReference type="ChEBI" id="CHEBI:29985"/>
        <dbReference type="ChEBI" id="CHEBI:30616"/>
        <dbReference type="ChEBI" id="CHEBI:33019"/>
        <dbReference type="ChEBI" id="CHEBI:78442"/>
        <dbReference type="ChEBI" id="CHEBI:78520"/>
        <dbReference type="ChEBI" id="CHEBI:456215"/>
        <dbReference type="EC" id="6.1.1.17"/>
    </reaction>
</comment>
<dbReference type="SUPFAM" id="SSF52374">
    <property type="entry name" value="Nucleotidylyl transferase"/>
    <property type="match status" value="1"/>
</dbReference>
<feature type="domain" description="Aminoacyl-tRNA synthetase class I anticodon-binding" evidence="12">
    <location>
        <begin position="357"/>
        <end position="489"/>
    </location>
</feature>
<evidence type="ECO:0000256" key="4">
    <source>
        <dbReference type="ARBA" id="ARBA00022490"/>
    </source>
</evidence>
<keyword evidence="6 10" id="KW-0547">Nucleotide-binding</keyword>
<dbReference type="Pfam" id="PF19269">
    <property type="entry name" value="Anticodon_2"/>
    <property type="match status" value="1"/>
</dbReference>
<organism evidence="13 14">
    <name type="scientific">Candidatus Geothrix skivensis</name>
    <dbReference type="NCBI Taxonomy" id="2954439"/>
    <lineage>
        <taxon>Bacteria</taxon>
        <taxon>Pseudomonadati</taxon>
        <taxon>Acidobacteriota</taxon>
        <taxon>Holophagae</taxon>
        <taxon>Holophagales</taxon>
        <taxon>Holophagaceae</taxon>
        <taxon>Geothrix</taxon>
    </lineage>
</organism>